<dbReference type="EMBL" id="KZ996045">
    <property type="protein sequence ID" value="RKO89517.1"/>
    <property type="molecule type" value="Genomic_DNA"/>
</dbReference>
<dbReference type="OrthoDB" id="2161377at2759"/>
<organism evidence="3 4">
    <name type="scientific">Blyttiomyces helicus</name>
    <dbReference type="NCBI Taxonomy" id="388810"/>
    <lineage>
        <taxon>Eukaryota</taxon>
        <taxon>Fungi</taxon>
        <taxon>Fungi incertae sedis</taxon>
        <taxon>Chytridiomycota</taxon>
        <taxon>Chytridiomycota incertae sedis</taxon>
        <taxon>Chytridiomycetes</taxon>
        <taxon>Chytridiomycetes incertae sedis</taxon>
        <taxon>Blyttiomyces</taxon>
    </lineage>
</organism>
<protein>
    <recommendedName>
        <fullName evidence="5">Chitin-binding type-2 domain-containing protein</fullName>
    </recommendedName>
</protein>
<evidence type="ECO:0000256" key="1">
    <source>
        <dbReference type="SAM" id="MobiDB-lite"/>
    </source>
</evidence>
<evidence type="ECO:0000313" key="4">
    <source>
        <dbReference type="Proteomes" id="UP000269721"/>
    </source>
</evidence>
<keyword evidence="2" id="KW-0732">Signal</keyword>
<name>A0A4V1IRB9_9FUNG</name>
<feature type="signal peptide" evidence="2">
    <location>
        <begin position="1"/>
        <end position="17"/>
    </location>
</feature>
<dbReference type="AlphaFoldDB" id="A0A4V1IRB9"/>
<dbReference type="Proteomes" id="UP000269721">
    <property type="component" value="Unassembled WGS sequence"/>
</dbReference>
<sequence>MLPTTAILITLAFAASAAPSYYESSDSHKSADSCSLPTIRTPRRLRNANPPTFDANVKPSYDSYSQPTYSKYGSLVPAGYQAPSSGYSTPSEGCSAPSTNYGYQAPSSGYSPSYGTPSYGTPSYSSSDSCDSAFPYFHSTGSPTPIQCAKIACAPGQTFEYVQRALHQCHALETQAKTTNGGYLPSGW</sequence>
<evidence type="ECO:0000313" key="3">
    <source>
        <dbReference type="EMBL" id="RKO89517.1"/>
    </source>
</evidence>
<evidence type="ECO:0000256" key="2">
    <source>
        <dbReference type="SAM" id="SignalP"/>
    </source>
</evidence>
<feature type="region of interest" description="Disordered" evidence="1">
    <location>
        <begin position="23"/>
        <end position="60"/>
    </location>
</feature>
<accession>A0A4V1IRB9</accession>
<evidence type="ECO:0008006" key="5">
    <source>
        <dbReference type="Google" id="ProtNLM"/>
    </source>
</evidence>
<reference evidence="4" key="1">
    <citation type="journal article" date="2018" name="Nat. Microbiol.">
        <title>Leveraging single-cell genomics to expand the fungal tree of life.</title>
        <authorList>
            <person name="Ahrendt S.R."/>
            <person name="Quandt C.A."/>
            <person name="Ciobanu D."/>
            <person name="Clum A."/>
            <person name="Salamov A."/>
            <person name="Andreopoulos B."/>
            <person name="Cheng J.F."/>
            <person name="Woyke T."/>
            <person name="Pelin A."/>
            <person name="Henrissat B."/>
            <person name="Reynolds N.K."/>
            <person name="Benny G.L."/>
            <person name="Smith M.E."/>
            <person name="James T.Y."/>
            <person name="Grigoriev I.V."/>
        </authorList>
    </citation>
    <scope>NUCLEOTIDE SEQUENCE [LARGE SCALE GENOMIC DNA]</scope>
</reference>
<keyword evidence="4" id="KW-1185">Reference proteome</keyword>
<gene>
    <name evidence="3" type="ORF">BDK51DRAFT_28089</name>
</gene>
<proteinExistence type="predicted"/>
<feature type="chain" id="PRO_5020783846" description="Chitin-binding type-2 domain-containing protein" evidence="2">
    <location>
        <begin position="18"/>
        <end position="188"/>
    </location>
</feature>